<reference evidence="1" key="1">
    <citation type="submission" date="2021-05" db="EMBL/GenBank/DDBJ databases">
        <authorList>
            <person name="Pietrasiak N."/>
            <person name="Ward R."/>
            <person name="Stajich J.E."/>
            <person name="Kurbessoian T."/>
        </authorList>
    </citation>
    <scope>NUCLEOTIDE SEQUENCE</scope>
    <source>
        <strain evidence="1">JT2-VF2</strain>
    </source>
</reference>
<accession>A0A951UHW9</accession>
<dbReference type="Proteomes" id="UP000715781">
    <property type="component" value="Unassembled WGS sequence"/>
</dbReference>
<gene>
    <name evidence="1" type="ORF">KME32_15875</name>
</gene>
<reference evidence="1" key="2">
    <citation type="journal article" date="2022" name="Microbiol. Resour. Announc.">
        <title>Metagenome Sequencing to Explore Phylogenomics of Terrestrial Cyanobacteria.</title>
        <authorList>
            <person name="Ward R.D."/>
            <person name="Stajich J.E."/>
            <person name="Johansen J.R."/>
            <person name="Huntemann M."/>
            <person name="Clum A."/>
            <person name="Foster B."/>
            <person name="Foster B."/>
            <person name="Roux S."/>
            <person name="Palaniappan K."/>
            <person name="Varghese N."/>
            <person name="Mukherjee S."/>
            <person name="Reddy T.B.K."/>
            <person name="Daum C."/>
            <person name="Copeland A."/>
            <person name="Chen I.A."/>
            <person name="Ivanova N.N."/>
            <person name="Kyrpides N.C."/>
            <person name="Shapiro N."/>
            <person name="Eloe-Fadrosh E.A."/>
            <person name="Pietrasiak N."/>
        </authorList>
    </citation>
    <scope>NUCLEOTIDE SEQUENCE</scope>
    <source>
        <strain evidence="1">JT2-VF2</strain>
    </source>
</reference>
<name>A0A951UHW9_9NOST</name>
<dbReference type="AlphaFoldDB" id="A0A951UHW9"/>
<proteinExistence type="predicted"/>
<evidence type="ECO:0000313" key="1">
    <source>
        <dbReference type="EMBL" id="MBW4562595.1"/>
    </source>
</evidence>
<organism evidence="1 2">
    <name type="scientific">Mojavia pulchra JT2-VF2</name>
    <dbReference type="NCBI Taxonomy" id="287848"/>
    <lineage>
        <taxon>Bacteria</taxon>
        <taxon>Bacillati</taxon>
        <taxon>Cyanobacteriota</taxon>
        <taxon>Cyanophyceae</taxon>
        <taxon>Nostocales</taxon>
        <taxon>Nostocaceae</taxon>
    </lineage>
</organism>
<comment type="caution">
    <text evidence="1">The sequence shown here is derived from an EMBL/GenBank/DDBJ whole genome shotgun (WGS) entry which is preliminary data.</text>
</comment>
<sequence length="49" mass="5262">MAHGTQGIVVNAQCPMPLRVLFENPLRVYAVAHGGNPQDRAVSPIPNPQ</sequence>
<dbReference type="EMBL" id="JAHHHN010000008">
    <property type="protein sequence ID" value="MBW4562595.1"/>
    <property type="molecule type" value="Genomic_DNA"/>
</dbReference>
<evidence type="ECO:0000313" key="2">
    <source>
        <dbReference type="Proteomes" id="UP000715781"/>
    </source>
</evidence>
<protein>
    <submittedName>
        <fullName evidence="1">Uncharacterized protein</fullName>
    </submittedName>
</protein>